<dbReference type="PRINTS" id="PR01023">
    <property type="entry name" value="NAFLGMOTY"/>
</dbReference>
<reference evidence="13 15" key="1">
    <citation type="submission" date="2015-09" db="EMBL/GenBank/DDBJ databases">
        <title>Identification and resolution of microdiversity through metagenomic sequencing of parallel consortia.</title>
        <authorList>
            <person name="Nelson W.C."/>
            <person name="Romine M.F."/>
            <person name="Lindemann S.R."/>
        </authorList>
    </citation>
    <scope>NUCLEOTIDE SEQUENCE [LARGE SCALE GENOMIC DNA]</scope>
    <source>
        <strain evidence="13">HL-109</strain>
    </source>
</reference>
<sequence length="169" mass="17942">MFASITLSRGLRIAALFALGLTLAACARGAEDIAGAGGFGAGGAGTPGSTQDFTVNVGDRVFFDTDSTDLNASAIATLNQQAEWLNRYPRYTFLIEGHADERGTREYNFALGARRAQTVRDYLASRGVDADRMRVVSYGKERPVVACAEPGCWAQNRRAVTLLDGAAGS</sequence>
<name>A0A0P8BM86_9HYPH</name>
<dbReference type="OrthoDB" id="9809164at2"/>
<keyword evidence="2 9" id="KW-0132">Cell division</keyword>
<dbReference type="InterPro" id="IPR039001">
    <property type="entry name" value="Pal"/>
</dbReference>
<evidence type="ECO:0000256" key="8">
    <source>
        <dbReference type="ARBA" id="ARBA00023306"/>
    </source>
</evidence>
<dbReference type="InterPro" id="IPR006665">
    <property type="entry name" value="OmpA-like"/>
</dbReference>
<evidence type="ECO:0000313" key="15">
    <source>
        <dbReference type="Proteomes" id="UP000050497"/>
    </source>
</evidence>
<dbReference type="PROSITE" id="PS51123">
    <property type="entry name" value="OMPA_2"/>
    <property type="match status" value="1"/>
</dbReference>
<evidence type="ECO:0000256" key="1">
    <source>
        <dbReference type="ARBA" id="ARBA00004442"/>
    </source>
</evidence>
<dbReference type="NCBIfam" id="TIGR02802">
    <property type="entry name" value="Pal_lipo"/>
    <property type="match status" value="1"/>
</dbReference>
<accession>A0A0P8BM86</accession>
<dbReference type="InterPro" id="IPR006690">
    <property type="entry name" value="OMPA-like_CS"/>
</dbReference>
<reference evidence="14 16" key="2">
    <citation type="submission" date="2016-08" db="EMBL/GenBank/DDBJ databases">
        <authorList>
            <person name="Varghese N."/>
            <person name="Submissions Spin"/>
        </authorList>
    </citation>
    <scope>NUCLEOTIDE SEQUENCE [LARGE SCALE GENOMIC DNA]</scope>
    <source>
        <strain evidence="14 16">HL-109</strain>
    </source>
</reference>
<dbReference type="PANTHER" id="PTHR30329:SF21">
    <property type="entry name" value="LIPOPROTEIN YIAD-RELATED"/>
    <property type="match status" value="1"/>
</dbReference>
<evidence type="ECO:0000256" key="10">
    <source>
        <dbReference type="PROSITE-ProRule" id="PRU00473"/>
    </source>
</evidence>
<evidence type="ECO:0000256" key="7">
    <source>
        <dbReference type="ARBA" id="ARBA00023288"/>
    </source>
</evidence>
<protein>
    <recommendedName>
        <fullName evidence="9">Peptidoglycan-associated protein</fullName>
    </recommendedName>
</protein>
<dbReference type="EMBL" id="LJSX01000013">
    <property type="protein sequence ID" value="KPQ10733.1"/>
    <property type="molecule type" value="Genomic_DNA"/>
</dbReference>
<dbReference type="Proteomes" id="UP000050497">
    <property type="component" value="Unassembled WGS sequence"/>
</dbReference>
<dbReference type="GO" id="GO:0009279">
    <property type="term" value="C:cell outer membrane"/>
    <property type="evidence" value="ECO:0007669"/>
    <property type="project" value="UniProtKB-SubCell"/>
</dbReference>
<evidence type="ECO:0000313" key="16">
    <source>
        <dbReference type="Proteomes" id="UP000182800"/>
    </source>
</evidence>
<feature type="chain" id="PRO_5006148508" description="Peptidoglycan-associated protein" evidence="11">
    <location>
        <begin position="28"/>
        <end position="169"/>
    </location>
</feature>
<dbReference type="STRING" id="1653334.GA0071312_0985"/>
<dbReference type="EMBL" id="FMBM01000001">
    <property type="protein sequence ID" value="SCC79562.1"/>
    <property type="molecule type" value="Genomic_DNA"/>
</dbReference>
<keyword evidence="5" id="KW-0564">Palmitate</keyword>
<feature type="domain" description="OmpA-like" evidence="12">
    <location>
        <begin position="51"/>
        <end position="167"/>
    </location>
</feature>
<evidence type="ECO:0000256" key="9">
    <source>
        <dbReference type="HAMAP-Rule" id="MF_02204"/>
    </source>
</evidence>
<evidence type="ECO:0000313" key="13">
    <source>
        <dbReference type="EMBL" id="KPQ10733.1"/>
    </source>
</evidence>
<dbReference type="SUPFAM" id="SSF103088">
    <property type="entry name" value="OmpA-like"/>
    <property type="match status" value="1"/>
</dbReference>
<dbReference type="InterPro" id="IPR014169">
    <property type="entry name" value="Pal_lipo_C"/>
</dbReference>
<dbReference type="PRINTS" id="PR01021">
    <property type="entry name" value="OMPADOMAIN"/>
</dbReference>
<dbReference type="CDD" id="cd07185">
    <property type="entry name" value="OmpA_C-like"/>
    <property type="match status" value="1"/>
</dbReference>
<keyword evidence="6" id="KW-0998">Cell outer membrane</keyword>
<keyword evidence="3 11" id="KW-0732">Signal</keyword>
<evidence type="ECO:0000256" key="4">
    <source>
        <dbReference type="ARBA" id="ARBA00023136"/>
    </source>
</evidence>
<dbReference type="InterPro" id="IPR006664">
    <property type="entry name" value="OMP_bac"/>
</dbReference>
<comment type="similarity">
    <text evidence="9">Belongs to the Pal lipoprotein family.</text>
</comment>
<dbReference type="RefSeq" id="WP_074443821.1">
    <property type="nucleotide sequence ID" value="NZ_FMBM01000001.1"/>
</dbReference>
<dbReference type="PROSITE" id="PS01068">
    <property type="entry name" value="OMPA_1"/>
    <property type="match status" value="1"/>
</dbReference>
<keyword evidence="7 13" id="KW-0449">Lipoprotein</keyword>
<dbReference type="InterPro" id="IPR050330">
    <property type="entry name" value="Bact_OuterMem_StrucFunc"/>
</dbReference>
<dbReference type="GO" id="GO:0051301">
    <property type="term" value="P:cell division"/>
    <property type="evidence" value="ECO:0007669"/>
    <property type="project" value="UniProtKB-UniRule"/>
</dbReference>
<dbReference type="Proteomes" id="UP000182800">
    <property type="component" value="Unassembled WGS sequence"/>
</dbReference>
<evidence type="ECO:0000256" key="5">
    <source>
        <dbReference type="ARBA" id="ARBA00023139"/>
    </source>
</evidence>
<comment type="function">
    <text evidence="9">Part of the Tol-Pal system, which plays a role in outer membrane invagination during cell division and is important for maintaining outer membrane integrity.</text>
</comment>
<evidence type="ECO:0000259" key="12">
    <source>
        <dbReference type="PROSITE" id="PS51123"/>
    </source>
</evidence>
<evidence type="ECO:0000256" key="11">
    <source>
        <dbReference type="SAM" id="SignalP"/>
    </source>
</evidence>
<dbReference type="Pfam" id="PF00691">
    <property type="entry name" value="OmpA"/>
    <property type="match status" value="1"/>
</dbReference>
<dbReference type="AlphaFoldDB" id="A0A0P8BM86"/>
<comment type="subunit">
    <text evidence="9">The Tol-Pal system is composed of five core proteins: the inner membrane proteins TolA, TolQ and TolR, the periplasmic protein TolB and the outer membrane protein Pal. They form a network linking the inner and outer membranes and the peptidoglycan layer.</text>
</comment>
<gene>
    <name evidence="9 13" type="primary">pal</name>
    <name evidence="14" type="ORF">GA0071312_0985</name>
    <name evidence="13" type="ORF">HLUCCO17_09765</name>
</gene>
<comment type="subcellular location">
    <subcellularLocation>
        <location evidence="1">Cell outer membrane</location>
    </subcellularLocation>
</comment>
<dbReference type="HAMAP" id="MF_02204">
    <property type="entry name" value="Pal"/>
    <property type="match status" value="1"/>
</dbReference>
<keyword evidence="8 9" id="KW-0131">Cell cycle</keyword>
<organism evidence="13 15">
    <name type="scientific">Saliniramus fredricksonii</name>
    <dbReference type="NCBI Taxonomy" id="1653334"/>
    <lineage>
        <taxon>Bacteria</taxon>
        <taxon>Pseudomonadati</taxon>
        <taxon>Pseudomonadota</taxon>
        <taxon>Alphaproteobacteria</taxon>
        <taxon>Hyphomicrobiales</taxon>
        <taxon>Salinarimonadaceae</taxon>
        <taxon>Saliniramus</taxon>
    </lineage>
</organism>
<keyword evidence="4 10" id="KW-0472">Membrane</keyword>
<dbReference type="PATRIC" id="fig|1653334.4.peg.3062"/>
<evidence type="ECO:0000313" key="14">
    <source>
        <dbReference type="EMBL" id="SCC79562.1"/>
    </source>
</evidence>
<evidence type="ECO:0000256" key="3">
    <source>
        <dbReference type="ARBA" id="ARBA00022729"/>
    </source>
</evidence>
<comment type="caution">
    <text evidence="13">The sequence shown here is derived from an EMBL/GenBank/DDBJ whole genome shotgun (WGS) entry which is preliminary data.</text>
</comment>
<proteinExistence type="inferred from homology"/>
<dbReference type="Gene3D" id="3.30.1330.60">
    <property type="entry name" value="OmpA-like domain"/>
    <property type="match status" value="1"/>
</dbReference>
<keyword evidence="16" id="KW-1185">Reference proteome</keyword>
<feature type="signal peptide" evidence="11">
    <location>
        <begin position="1"/>
        <end position="27"/>
    </location>
</feature>
<evidence type="ECO:0000256" key="2">
    <source>
        <dbReference type="ARBA" id="ARBA00022618"/>
    </source>
</evidence>
<dbReference type="InterPro" id="IPR036737">
    <property type="entry name" value="OmpA-like_sf"/>
</dbReference>
<evidence type="ECO:0000256" key="6">
    <source>
        <dbReference type="ARBA" id="ARBA00023237"/>
    </source>
</evidence>
<dbReference type="PANTHER" id="PTHR30329">
    <property type="entry name" value="STATOR ELEMENT OF FLAGELLAR MOTOR COMPLEX"/>
    <property type="match status" value="1"/>
</dbReference>